<dbReference type="PANTHER" id="PTHR24377">
    <property type="entry name" value="IP01015P-RELATED"/>
    <property type="match status" value="1"/>
</dbReference>
<evidence type="ECO:0000313" key="18">
    <source>
        <dbReference type="Proteomes" id="UP000710432"/>
    </source>
</evidence>
<name>A0A8J6KS73_MICOH</name>
<gene>
    <name evidence="17" type="ORF">LTLLF_157015</name>
</gene>
<dbReference type="InterPro" id="IPR036236">
    <property type="entry name" value="Znf_C2H2_sf"/>
</dbReference>
<dbReference type="SUPFAM" id="SSF57667">
    <property type="entry name" value="beta-beta-alpha zinc fingers"/>
    <property type="match status" value="5"/>
</dbReference>
<dbReference type="FunFam" id="3.30.160.60:FF:000467">
    <property type="entry name" value="Zinc finger and SCAN domain-containing 21"/>
    <property type="match status" value="1"/>
</dbReference>
<evidence type="ECO:0000256" key="2">
    <source>
        <dbReference type="ARBA" id="ARBA00006991"/>
    </source>
</evidence>
<dbReference type="FunFam" id="3.30.160.60:FF:000295">
    <property type="entry name" value="zinc finger protein 19"/>
    <property type="match status" value="1"/>
</dbReference>
<keyword evidence="13" id="KW-0539">Nucleus</keyword>
<dbReference type="FunFam" id="3.30.160.60:FF:000352">
    <property type="entry name" value="zinc finger protein 3 homolog"/>
    <property type="match status" value="1"/>
</dbReference>
<evidence type="ECO:0000256" key="1">
    <source>
        <dbReference type="ARBA" id="ARBA00004123"/>
    </source>
</evidence>
<evidence type="ECO:0000256" key="7">
    <source>
        <dbReference type="ARBA" id="ARBA00022771"/>
    </source>
</evidence>
<dbReference type="SMART" id="SM00349">
    <property type="entry name" value="KRAB"/>
    <property type="match status" value="1"/>
</dbReference>
<keyword evidence="11" id="KW-0238">DNA-binding</keyword>
<feature type="domain" description="C2H2-type" evidence="16">
    <location>
        <begin position="467"/>
        <end position="494"/>
    </location>
</feature>
<feature type="compositionally biased region" description="Polar residues" evidence="15">
    <location>
        <begin position="144"/>
        <end position="155"/>
    </location>
</feature>
<feature type="domain" description="C2H2-type" evidence="16">
    <location>
        <begin position="495"/>
        <end position="522"/>
    </location>
</feature>
<accession>A0A8J6KS73</accession>
<comment type="caution">
    <text evidence="17">The sequence shown here is derived from an EMBL/GenBank/DDBJ whole genome shotgun (WGS) entry which is preliminary data.</text>
</comment>
<keyword evidence="4" id="KW-1017">Isopeptide bond</keyword>
<dbReference type="AlphaFoldDB" id="A0A8J6KS73"/>
<evidence type="ECO:0000256" key="13">
    <source>
        <dbReference type="ARBA" id="ARBA00023242"/>
    </source>
</evidence>
<keyword evidence="6" id="KW-0677">Repeat</keyword>
<feature type="domain" description="C2H2-type" evidence="16">
    <location>
        <begin position="195"/>
        <end position="222"/>
    </location>
</feature>
<evidence type="ECO:0000256" key="11">
    <source>
        <dbReference type="ARBA" id="ARBA00023125"/>
    </source>
</evidence>
<protein>
    <submittedName>
        <fullName evidence="17">Zinc finger and SCAN domain-containing protein 26</fullName>
    </submittedName>
</protein>
<dbReference type="GO" id="GO:0005634">
    <property type="term" value="C:nucleus"/>
    <property type="evidence" value="ECO:0007669"/>
    <property type="project" value="UniProtKB-SubCell"/>
</dbReference>
<dbReference type="Gene3D" id="3.30.160.60">
    <property type="entry name" value="Classic Zinc Finger"/>
    <property type="match status" value="9"/>
</dbReference>
<feature type="region of interest" description="Disordered" evidence="15">
    <location>
        <begin position="110"/>
        <end position="162"/>
    </location>
</feature>
<evidence type="ECO:0000256" key="15">
    <source>
        <dbReference type="SAM" id="MobiDB-lite"/>
    </source>
</evidence>
<evidence type="ECO:0000256" key="10">
    <source>
        <dbReference type="ARBA" id="ARBA00023015"/>
    </source>
</evidence>
<dbReference type="PROSITE" id="PS50157">
    <property type="entry name" value="ZINC_FINGER_C2H2_2"/>
    <property type="match status" value="10"/>
</dbReference>
<evidence type="ECO:0000256" key="9">
    <source>
        <dbReference type="ARBA" id="ARBA00022843"/>
    </source>
</evidence>
<feature type="compositionally biased region" description="Basic and acidic residues" evidence="15">
    <location>
        <begin position="132"/>
        <end position="142"/>
    </location>
</feature>
<sequence length="552" mass="62825">MALALIHPSKRAYSLAPLSLKEELQDPTQGNRQTVLVGGPALHKEAQEQLVLPEHELQKPEEEKGKELWNEHGQLIVVADSFGRIQSCYTTSEHIQALCMDLSLEKQPAMPQEKTSSQWLETEEGLAQPSDLTEHERAHAGESYESTVYQSSVPTEQPEDLSREKGHPCHVCGKIFQRSSHLVRHQKIHLGEKPFKCKECGKVFSQNAGLLEHLRIHTGEKPYLCIYCGKNFRRSSHLNRHQKIHGQEEPCQCKDCGKTFSKALLLSHHQKVHGRFKRHHCNECGKAFSLTSDLIRHHRIHTGEKPFKCKVCQKAFRLNSHLDQHVRIHNEEKPYQGLLKMEDVAPALSPRWTEQDSSQMNLYKDDMQEDPGSLVSLDQDMQTKIRDLPPAEEYTEQKPEQTLCFLGEDTVQIPAGAEASEQEGKLQTTQKTATGNRRFYCRECGKSFAQSSGLSKHKRIHTGLKPYECEECGKAFIGSSALIIHQRVHTGEKPYECEECGKAFSHSSDLIKHQRTHTGEKPYECDDCGKTFTQSCSLLEHHRIHTGEKPYQ</sequence>
<comment type="similarity">
    <text evidence="2">Belongs to the krueppel C2H2-type zinc-finger protein family.</text>
</comment>
<dbReference type="SUPFAM" id="SSF109640">
    <property type="entry name" value="KRAB domain (Kruppel-associated box)"/>
    <property type="match status" value="1"/>
</dbReference>
<dbReference type="InterPro" id="IPR001909">
    <property type="entry name" value="KRAB"/>
</dbReference>
<dbReference type="FunFam" id="3.30.160.60:FF:001991">
    <property type="entry name" value="Zinc finger and SCAN domain containing 26"/>
    <property type="match status" value="1"/>
</dbReference>
<feature type="domain" description="C2H2-type" evidence="16">
    <location>
        <begin position="223"/>
        <end position="250"/>
    </location>
</feature>
<evidence type="ECO:0000259" key="16">
    <source>
        <dbReference type="PROSITE" id="PS50157"/>
    </source>
</evidence>
<keyword evidence="5" id="KW-0479">Metal-binding</keyword>
<dbReference type="Proteomes" id="UP000710432">
    <property type="component" value="Unassembled WGS sequence"/>
</dbReference>
<dbReference type="InterPro" id="IPR036051">
    <property type="entry name" value="KRAB_dom_sf"/>
</dbReference>
<keyword evidence="10" id="KW-0805">Transcription regulation</keyword>
<comment type="subcellular location">
    <subcellularLocation>
        <location evidence="1">Nucleus</location>
    </subcellularLocation>
</comment>
<feature type="domain" description="C2H2-type" evidence="16">
    <location>
        <begin position="167"/>
        <end position="194"/>
    </location>
</feature>
<dbReference type="GO" id="GO:0008270">
    <property type="term" value="F:zinc ion binding"/>
    <property type="evidence" value="ECO:0007669"/>
    <property type="project" value="UniProtKB-KW"/>
</dbReference>
<evidence type="ECO:0000256" key="5">
    <source>
        <dbReference type="ARBA" id="ARBA00022723"/>
    </source>
</evidence>
<dbReference type="Gene3D" id="6.10.140.140">
    <property type="match status" value="1"/>
</dbReference>
<dbReference type="Pfam" id="PF01352">
    <property type="entry name" value="KRAB"/>
    <property type="match status" value="1"/>
</dbReference>
<evidence type="ECO:0000313" key="17">
    <source>
        <dbReference type="EMBL" id="KAH0510025.1"/>
    </source>
</evidence>
<dbReference type="EMBL" id="JAATJU010022632">
    <property type="protein sequence ID" value="KAH0510025.1"/>
    <property type="molecule type" value="Genomic_DNA"/>
</dbReference>
<keyword evidence="12" id="KW-0804">Transcription</keyword>
<dbReference type="InterPro" id="IPR013087">
    <property type="entry name" value="Znf_C2H2_type"/>
</dbReference>
<feature type="domain" description="C2H2-type" evidence="16">
    <location>
        <begin position="251"/>
        <end position="278"/>
    </location>
</feature>
<keyword evidence="8" id="KW-0862">Zinc</keyword>
<dbReference type="FunFam" id="3.30.160.60:FF:001498">
    <property type="entry name" value="Zinc finger protein 404"/>
    <property type="match status" value="1"/>
</dbReference>
<dbReference type="GO" id="GO:0003677">
    <property type="term" value="F:DNA binding"/>
    <property type="evidence" value="ECO:0007669"/>
    <property type="project" value="UniProtKB-KW"/>
</dbReference>
<evidence type="ECO:0000256" key="12">
    <source>
        <dbReference type="ARBA" id="ARBA00023163"/>
    </source>
</evidence>
<feature type="domain" description="C2H2-type" evidence="16">
    <location>
        <begin position="307"/>
        <end position="334"/>
    </location>
</feature>
<feature type="domain" description="C2H2-type" evidence="16">
    <location>
        <begin position="523"/>
        <end position="550"/>
    </location>
</feature>
<dbReference type="FunFam" id="3.30.160.60:FF:002005">
    <property type="entry name" value="Zinc finger protein 200"/>
    <property type="match status" value="1"/>
</dbReference>
<dbReference type="Pfam" id="PF00096">
    <property type="entry name" value="zf-C2H2"/>
    <property type="match status" value="10"/>
</dbReference>
<dbReference type="SMART" id="SM00355">
    <property type="entry name" value="ZnF_C2H2"/>
    <property type="match status" value="10"/>
</dbReference>
<evidence type="ECO:0000256" key="6">
    <source>
        <dbReference type="ARBA" id="ARBA00022737"/>
    </source>
</evidence>
<evidence type="ECO:0000256" key="4">
    <source>
        <dbReference type="ARBA" id="ARBA00022499"/>
    </source>
</evidence>
<dbReference type="InterPro" id="IPR050826">
    <property type="entry name" value="Krueppel_C2H2_ZnFinger"/>
</dbReference>
<evidence type="ECO:0000256" key="3">
    <source>
        <dbReference type="ARBA" id="ARBA00022491"/>
    </source>
</evidence>
<keyword evidence="7 14" id="KW-0863">Zinc-finger</keyword>
<dbReference type="PROSITE" id="PS00028">
    <property type="entry name" value="ZINC_FINGER_C2H2_1"/>
    <property type="match status" value="10"/>
</dbReference>
<keyword evidence="9" id="KW-0832">Ubl conjugation</keyword>
<evidence type="ECO:0000256" key="8">
    <source>
        <dbReference type="ARBA" id="ARBA00022833"/>
    </source>
</evidence>
<feature type="domain" description="C2H2-type" evidence="16">
    <location>
        <begin position="439"/>
        <end position="466"/>
    </location>
</feature>
<dbReference type="FunFam" id="3.30.160.60:FF:000759">
    <property type="entry name" value="zinc finger protein 16"/>
    <property type="match status" value="1"/>
</dbReference>
<reference evidence="17" key="1">
    <citation type="submission" date="2020-03" db="EMBL/GenBank/DDBJ databases">
        <title>Studies in the Genomics of Life Span.</title>
        <authorList>
            <person name="Glass D."/>
        </authorList>
    </citation>
    <scope>NUCLEOTIDE SEQUENCE</scope>
    <source>
        <strain evidence="17">LTLLF</strain>
        <tissue evidence="17">Muscle</tissue>
    </source>
</reference>
<dbReference type="GO" id="GO:0006355">
    <property type="term" value="P:regulation of DNA-templated transcription"/>
    <property type="evidence" value="ECO:0007669"/>
    <property type="project" value="InterPro"/>
</dbReference>
<dbReference type="FunFam" id="3.30.160.60:FF:002516">
    <property type="entry name" value="Zinc finger and SCAN domain-containing protein 26"/>
    <property type="match status" value="1"/>
</dbReference>
<organism evidence="17 18">
    <name type="scientific">Microtus ochrogaster</name>
    <name type="common">Prairie vole</name>
    <dbReference type="NCBI Taxonomy" id="79684"/>
    <lineage>
        <taxon>Eukaryota</taxon>
        <taxon>Metazoa</taxon>
        <taxon>Chordata</taxon>
        <taxon>Craniata</taxon>
        <taxon>Vertebrata</taxon>
        <taxon>Euteleostomi</taxon>
        <taxon>Mammalia</taxon>
        <taxon>Eutheria</taxon>
        <taxon>Euarchontoglires</taxon>
        <taxon>Glires</taxon>
        <taxon>Rodentia</taxon>
        <taxon>Myomorpha</taxon>
        <taxon>Muroidea</taxon>
        <taxon>Cricetidae</taxon>
        <taxon>Arvicolinae</taxon>
        <taxon>Microtus</taxon>
    </lineage>
</organism>
<keyword evidence="3" id="KW-0678">Repressor</keyword>
<proteinExistence type="inferred from homology"/>
<feature type="domain" description="C2H2-type" evidence="16">
    <location>
        <begin position="279"/>
        <end position="306"/>
    </location>
</feature>
<dbReference type="FunFam" id="3.30.160.60:FF:000057">
    <property type="entry name" value="Zinc finger with KRAB and SCAN domains 4"/>
    <property type="match status" value="1"/>
</dbReference>
<evidence type="ECO:0000256" key="14">
    <source>
        <dbReference type="PROSITE-ProRule" id="PRU00042"/>
    </source>
</evidence>